<evidence type="ECO:0000313" key="3">
    <source>
        <dbReference type="EMBL" id="AXK44154.1"/>
    </source>
</evidence>
<accession>A0A345YJQ2</accession>
<organism evidence="3 4">
    <name type="scientific">Erythrobacter aureus</name>
    <dbReference type="NCBI Taxonomy" id="2182384"/>
    <lineage>
        <taxon>Bacteria</taxon>
        <taxon>Pseudomonadati</taxon>
        <taxon>Pseudomonadota</taxon>
        <taxon>Alphaproteobacteria</taxon>
        <taxon>Sphingomonadales</taxon>
        <taxon>Erythrobacteraceae</taxon>
        <taxon>Erythrobacter/Porphyrobacter group</taxon>
        <taxon>Erythrobacter</taxon>
    </lineage>
</organism>
<dbReference type="OrthoDB" id="7557664at2"/>
<dbReference type="Gene3D" id="2.30.42.10">
    <property type="match status" value="1"/>
</dbReference>
<name>A0A345YJQ2_9SPHN</name>
<dbReference type="Proteomes" id="UP000254508">
    <property type="component" value="Plasmid unnamed"/>
</dbReference>
<dbReference type="Pfam" id="PF13180">
    <property type="entry name" value="PDZ_2"/>
    <property type="match status" value="1"/>
</dbReference>
<protein>
    <submittedName>
        <fullName evidence="3">PDZ domain-containing protein</fullName>
    </submittedName>
</protein>
<dbReference type="AlphaFoldDB" id="A0A345YJQ2"/>
<dbReference type="InterPro" id="IPR018649">
    <property type="entry name" value="SHOCT"/>
</dbReference>
<keyword evidence="3" id="KW-0614">Plasmid</keyword>
<proteinExistence type="predicted"/>
<keyword evidence="4" id="KW-1185">Reference proteome</keyword>
<dbReference type="InterPro" id="IPR036034">
    <property type="entry name" value="PDZ_sf"/>
</dbReference>
<dbReference type="RefSeq" id="WP_115418467.1">
    <property type="nucleotide sequence ID" value="NZ_CP031358.1"/>
</dbReference>
<feature type="signal peptide" evidence="1">
    <location>
        <begin position="1"/>
        <end position="22"/>
    </location>
</feature>
<dbReference type="SUPFAM" id="SSF50156">
    <property type="entry name" value="PDZ domain-like"/>
    <property type="match status" value="1"/>
</dbReference>
<dbReference type="Pfam" id="PF09851">
    <property type="entry name" value="SHOCT"/>
    <property type="match status" value="1"/>
</dbReference>
<gene>
    <name evidence="3" type="ORF">DVR09_14830</name>
</gene>
<keyword evidence="1" id="KW-0732">Signal</keyword>
<evidence type="ECO:0000256" key="1">
    <source>
        <dbReference type="SAM" id="SignalP"/>
    </source>
</evidence>
<dbReference type="EMBL" id="CP031358">
    <property type="protein sequence ID" value="AXK44154.1"/>
    <property type="molecule type" value="Genomic_DNA"/>
</dbReference>
<geneLocation type="plasmid" evidence="3 4">
    <name>unnamed</name>
</geneLocation>
<reference evidence="3 4" key="1">
    <citation type="submission" date="2018-07" db="EMBL/GenBank/DDBJ databases">
        <title>Genome sequence of Erythrobacter strain YH-07, an antagonistic bacterium isolated from Yellow Sea.</title>
        <authorList>
            <person name="Tang T."/>
            <person name="Liu Q."/>
            <person name="Sun X."/>
        </authorList>
    </citation>
    <scope>NUCLEOTIDE SEQUENCE [LARGE SCALE GENOMIC DNA]</scope>
    <source>
        <strain evidence="3 4">YH-07</strain>
        <plasmid evidence="3 4">unnamed</plasmid>
    </source>
</reference>
<evidence type="ECO:0000313" key="4">
    <source>
        <dbReference type="Proteomes" id="UP000254508"/>
    </source>
</evidence>
<dbReference type="SMART" id="SM00228">
    <property type="entry name" value="PDZ"/>
    <property type="match status" value="1"/>
</dbReference>
<feature type="domain" description="PDZ" evidence="2">
    <location>
        <begin position="166"/>
        <end position="200"/>
    </location>
</feature>
<dbReference type="InterPro" id="IPR001478">
    <property type="entry name" value="PDZ"/>
</dbReference>
<sequence>MKKLIALAAAFAALFTASPALADQPYAVPPSGLTEAYFDMGVTEASDKVANGCFNMGWTMVSSTSTTVICEAKMNTMQSALSQLLIGNSYSTPPKQYIRFNLAGAGRSTRVQATGWVETQMAFGQVRKQEMSSSHYHNNVMALFTAIGGRFPPGTRFPNHTFFGAGFEETGGKGLRITEITPGSPAHEAGLKEGDVVTRLARERIKTGDDLLDGLRKGVKKATYDVEFYRSGSEMEVEVERRYRPVVEAPDLSDLPEVNEPTEPVIAQMPLSAADELAKFAKLRDDGVISEEEFEAMKAKLLSSN</sequence>
<dbReference type="PROSITE" id="PS50106">
    <property type="entry name" value="PDZ"/>
    <property type="match status" value="1"/>
</dbReference>
<feature type="chain" id="PRO_5016815482" evidence="1">
    <location>
        <begin position="23"/>
        <end position="305"/>
    </location>
</feature>
<dbReference type="KEGG" id="err:DVR09_14830"/>
<evidence type="ECO:0000259" key="2">
    <source>
        <dbReference type="PROSITE" id="PS50106"/>
    </source>
</evidence>